<evidence type="ECO:0000313" key="1">
    <source>
        <dbReference type="EMBL" id="ANI29712.1"/>
    </source>
</evidence>
<organism evidence="1 2">
    <name type="scientific">Yersinia entomophaga</name>
    <dbReference type="NCBI Taxonomy" id="935293"/>
    <lineage>
        <taxon>Bacteria</taxon>
        <taxon>Pseudomonadati</taxon>
        <taxon>Pseudomonadota</taxon>
        <taxon>Gammaproteobacteria</taxon>
        <taxon>Enterobacterales</taxon>
        <taxon>Yersiniaceae</taxon>
        <taxon>Yersinia</taxon>
    </lineage>
</organism>
<dbReference type="SUPFAM" id="SSF54621">
    <property type="entry name" value="Heme-binding protein A (HasA)"/>
    <property type="match status" value="1"/>
</dbReference>
<evidence type="ECO:0000313" key="2">
    <source>
        <dbReference type="Proteomes" id="UP000266744"/>
    </source>
</evidence>
<dbReference type="RefSeq" id="WP_064514521.1">
    <property type="nucleotide sequence ID" value="NZ_CP010029.1"/>
</dbReference>
<sequence length="200" mass="21731">MSITIKYQEEFAEFSVSSYLKAWAAGFGNIELAPVKDRGQFYGGSDGFNGHQFTIGSSHNTETSLIAKGNLHYTFYPQHTLHGNIDEVQFGEGLEPSVGGGRHIVKTEVTFSGLAITGQYDPALTEEQNHQSDLHKTLYGLMKGDPDPMLEILKTSGVDVDSAFNTLSIASQYNSGDVIDDAPFIEAIGVAEYNEMLLAA</sequence>
<dbReference type="Gene3D" id="3.30.1500.10">
    <property type="entry name" value="Haem-binding HasA"/>
    <property type="match status" value="1"/>
</dbReference>
<dbReference type="InterPro" id="IPR010495">
    <property type="entry name" value="HasA_haem-bd"/>
</dbReference>
<name>A0ABN4PVY5_YERET</name>
<protein>
    <submittedName>
        <fullName evidence="1">Heme acquisition hemophore HasA</fullName>
    </submittedName>
</protein>
<gene>
    <name evidence="1" type="ORF">PL78_07740</name>
</gene>
<dbReference type="Proteomes" id="UP000266744">
    <property type="component" value="Chromosome"/>
</dbReference>
<dbReference type="Pfam" id="PF06438">
    <property type="entry name" value="HasA"/>
    <property type="match status" value="1"/>
</dbReference>
<accession>A0ABN4PVY5</accession>
<reference evidence="2" key="1">
    <citation type="journal article" date="2016" name="Toxins">
        <title>The Draft Genome Sequence of the Yersinia entomophaga Entomopathogenic Type Strain MH96T.</title>
        <authorList>
            <person name="Hurst M.R."/>
            <person name="Beattie A."/>
            <person name="Altermann E."/>
            <person name="Moraga R.M."/>
            <person name="Harper L.A."/>
            <person name="Calder J."/>
            <person name="Laugraud A."/>
        </authorList>
    </citation>
    <scope>NUCLEOTIDE SEQUENCE [LARGE SCALE GENOMIC DNA]</scope>
    <source>
        <strain evidence="2">MH96</strain>
    </source>
</reference>
<keyword evidence="2" id="KW-1185">Reference proteome</keyword>
<proteinExistence type="predicted"/>
<dbReference type="InterPro" id="IPR036912">
    <property type="entry name" value="HasA_haem-bd_sf"/>
</dbReference>
<dbReference type="EMBL" id="CP010029">
    <property type="protein sequence ID" value="ANI29712.1"/>
    <property type="molecule type" value="Genomic_DNA"/>
</dbReference>